<evidence type="ECO:0000313" key="6">
    <source>
        <dbReference type="Proteomes" id="UP000238071"/>
    </source>
</evidence>
<organism evidence="5 6">
    <name type="scientific">Methylobacter tundripaludum</name>
    <dbReference type="NCBI Taxonomy" id="173365"/>
    <lineage>
        <taxon>Bacteria</taxon>
        <taxon>Pseudomonadati</taxon>
        <taxon>Pseudomonadota</taxon>
        <taxon>Gammaproteobacteria</taxon>
        <taxon>Methylococcales</taxon>
        <taxon>Methylococcaceae</taxon>
        <taxon>Methylobacter</taxon>
    </lineage>
</organism>
<dbReference type="PANTHER" id="PTHR36306:SF1">
    <property type="entry name" value="ALPHA-AMYLASE-RELATED"/>
    <property type="match status" value="1"/>
</dbReference>
<dbReference type="InterPro" id="IPR004300">
    <property type="entry name" value="Glyco_hydro_57_N"/>
</dbReference>
<reference evidence="5 6" key="1">
    <citation type="submission" date="2018-02" db="EMBL/GenBank/DDBJ databases">
        <title>Subsurface microbial communities from deep shales in Ohio and West Virginia, USA.</title>
        <authorList>
            <person name="Wrighton K."/>
        </authorList>
    </citation>
    <scope>NUCLEOTIDE SEQUENCE [LARGE SCALE GENOMIC DNA]</scope>
    <source>
        <strain evidence="5 6">OWC-G53F</strain>
    </source>
</reference>
<dbReference type="PANTHER" id="PTHR36306">
    <property type="entry name" value="ALPHA-AMYLASE-RELATED-RELATED"/>
    <property type="match status" value="1"/>
</dbReference>
<dbReference type="Gene3D" id="3.20.110.10">
    <property type="entry name" value="Glycoside hydrolase 38, N terminal domain"/>
    <property type="match status" value="1"/>
</dbReference>
<proteinExistence type="inferred from homology"/>
<keyword evidence="2 3" id="KW-0119">Carbohydrate metabolism</keyword>
<protein>
    <submittedName>
        <fullName evidence="5">Alpha-amylase/alpha-mannosidase (GH57 family)</fullName>
    </submittedName>
</protein>
<feature type="domain" description="Glycoside hydrolase family 57 N-terminal" evidence="4">
    <location>
        <begin position="27"/>
        <end position="446"/>
    </location>
</feature>
<dbReference type="Proteomes" id="UP000238071">
    <property type="component" value="Unassembled WGS sequence"/>
</dbReference>
<evidence type="ECO:0000259" key="4">
    <source>
        <dbReference type="Pfam" id="PF03065"/>
    </source>
</evidence>
<gene>
    <name evidence="5" type="ORF">B0F88_106119</name>
</gene>
<dbReference type="Pfam" id="PF03065">
    <property type="entry name" value="Glyco_hydro_57"/>
    <property type="match status" value="1"/>
</dbReference>
<comment type="similarity">
    <text evidence="1 3">Belongs to the glycosyl hydrolase 57 family.</text>
</comment>
<evidence type="ECO:0000256" key="1">
    <source>
        <dbReference type="ARBA" id="ARBA00006821"/>
    </source>
</evidence>
<accession>A0A2S6H2V7</accession>
<evidence type="ECO:0000256" key="3">
    <source>
        <dbReference type="RuleBase" id="RU361196"/>
    </source>
</evidence>
<evidence type="ECO:0000256" key="2">
    <source>
        <dbReference type="ARBA" id="ARBA00023277"/>
    </source>
</evidence>
<comment type="caution">
    <text evidence="5">The sequence shown here is derived from an EMBL/GenBank/DDBJ whole genome shotgun (WGS) entry which is preliminary data.</text>
</comment>
<dbReference type="EMBL" id="PTIY01000006">
    <property type="protein sequence ID" value="PPK71767.1"/>
    <property type="molecule type" value="Genomic_DNA"/>
</dbReference>
<dbReference type="InterPro" id="IPR027291">
    <property type="entry name" value="Glyco_hydro_38_N_sf"/>
</dbReference>
<sequence>MESFWLRRTCWDKEDIMSDKRKLKLVLCWHMHQPEYRDLQTGEFKLPWTYLHVIKDYVDMAAHLEAVPKAKAVVNFAPILLEQIEEYARQVNGYLHDRISITDPLLAALVNPSIPADPEERMKLVKDCMRANRERQINRYPTFKRLIEMAEWLEQHYDSLTYVNSQFISDILVWYHLVWMGETIKLADSRIKRLIEKGSGYTMHDRIEIVEVIAEQLTSIICRYKALARKGQVELSVTPYAHPIMPLLLDLNSTHEAMPSAPLPELDAYPGGKERVWWHLEKGVQTFKRFFGFEPKGCWPSEGSISEQTLKILGDFGFDWAASGGSVLHNSLNLPENAKHTGIHHPFKLKKTDIACFFRDDGLSDLIGFEYSKWHADDAVGDLIHHLENIAMHEAGDKVVSIIMDGENAWEYFPANGYYFLNGLYHRLADHQAIELTTFSECLRKNVDVKPLSKMVAGSWVYGTFSTWIGDADKNRGWDMLGDAKWTFDKVIAAGRLTDKQAQQAELQLAVCEGSDWFWWFGDYNPGEAVSNFEKQFRLNLANLYRLLGEDPPAYLAMSFTQGSGAPAMGGAMRPGVELV</sequence>
<dbReference type="AlphaFoldDB" id="A0A2S6H2V7"/>
<dbReference type="InterPro" id="IPR011330">
    <property type="entry name" value="Glyco_hydro/deAcase_b/a-brl"/>
</dbReference>
<name>A0A2S6H2V7_9GAMM</name>
<keyword evidence="6" id="KW-1185">Reference proteome</keyword>
<dbReference type="InterPro" id="IPR052046">
    <property type="entry name" value="GH57_Enzymes"/>
</dbReference>
<evidence type="ECO:0000313" key="5">
    <source>
        <dbReference type="EMBL" id="PPK71767.1"/>
    </source>
</evidence>
<dbReference type="SUPFAM" id="SSF88713">
    <property type="entry name" value="Glycoside hydrolase/deacetylase"/>
    <property type="match status" value="1"/>
</dbReference>
<dbReference type="GO" id="GO:0003824">
    <property type="term" value="F:catalytic activity"/>
    <property type="evidence" value="ECO:0007669"/>
    <property type="project" value="InterPro"/>
</dbReference>
<dbReference type="CDD" id="cd10796">
    <property type="entry name" value="GH57N_APU"/>
    <property type="match status" value="1"/>
</dbReference>
<dbReference type="GO" id="GO:0005975">
    <property type="term" value="P:carbohydrate metabolic process"/>
    <property type="evidence" value="ECO:0007669"/>
    <property type="project" value="InterPro"/>
</dbReference>